<dbReference type="OMA" id="HINNVEM"/>
<dbReference type="HOGENOM" id="CLU_1245782_0_0_1"/>
<feature type="compositionally biased region" description="Polar residues" evidence="1">
    <location>
        <begin position="72"/>
        <end position="82"/>
    </location>
</feature>
<dbReference type="InParanoid" id="A5DHE0"/>
<protein>
    <submittedName>
        <fullName evidence="2">Uncharacterized protein</fullName>
    </submittedName>
</protein>
<evidence type="ECO:0000313" key="2">
    <source>
        <dbReference type="EMBL" id="EDK38593.2"/>
    </source>
</evidence>
<feature type="region of interest" description="Disordered" evidence="1">
    <location>
        <begin position="38"/>
        <end position="82"/>
    </location>
</feature>
<organism evidence="2 3">
    <name type="scientific">Meyerozyma guilliermondii (strain ATCC 6260 / CBS 566 / DSM 6381 / JCM 1539 / NBRC 10279 / NRRL Y-324)</name>
    <name type="common">Yeast</name>
    <name type="synonym">Candida guilliermondii</name>
    <dbReference type="NCBI Taxonomy" id="294746"/>
    <lineage>
        <taxon>Eukaryota</taxon>
        <taxon>Fungi</taxon>
        <taxon>Dikarya</taxon>
        <taxon>Ascomycota</taxon>
        <taxon>Saccharomycotina</taxon>
        <taxon>Pichiomycetes</taxon>
        <taxon>Debaryomycetaceae</taxon>
        <taxon>Meyerozyma</taxon>
    </lineage>
</organism>
<dbReference type="OrthoDB" id="4080914at2759"/>
<evidence type="ECO:0000256" key="1">
    <source>
        <dbReference type="SAM" id="MobiDB-lite"/>
    </source>
</evidence>
<dbReference type="KEGG" id="pgu:PGUG_02691"/>
<proteinExistence type="predicted"/>
<gene>
    <name evidence="2" type="ORF">PGUG_02691</name>
</gene>
<evidence type="ECO:0000313" key="3">
    <source>
        <dbReference type="Proteomes" id="UP000001997"/>
    </source>
</evidence>
<name>A5DHE0_PICGU</name>
<dbReference type="RefSeq" id="XP_001484962.2">
    <property type="nucleotide sequence ID" value="XM_001484912.1"/>
</dbReference>
<dbReference type="GeneID" id="5127034"/>
<sequence>MDPPVLQTINDLAQVSRDQAEVSSTVINALEKIVKELSEVPDPIENNSTEADAESSKAKSSKAESSIAEPSNLTSSVDSSNGVHNSTEVLIAALERERLEILSDIQKHEYIGNQLRDILVPNQKLVADVKHYLARRHQIHANDVETNNNRLVHYETAVVKPTIEKLDNCTDDLHKGITMYKDTVQMSLGVAASTSDTLTSLQFKRQLNALIDVLNNLAETAS</sequence>
<reference evidence="2 3" key="1">
    <citation type="journal article" date="2009" name="Nature">
        <title>Evolution of pathogenicity and sexual reproduction in eight Candida genomes.</title>
        <authorList>
            <person name="Butler G."/>
            <person name="Rasmussen M.D."/>
            <person name="Lin M.F."/>
            <person name="Santos M.A."/>
            <person name="Sakthikumar S."/>
            <person name="Munro C.A."/>
            <person name="Rheinbay E."/>
            <person name="Grabherr M."/>
            <person name="Forche A."/>
            <person name="Reedy J.L."/>
            <person name="Agrafioti I."/>
            <person name="Arnaud M.B."/>
            <person name="Bates S."/>
            <person name="Brown A.J."/>
            <person name="Brunke S."/>
            <person name="Costanzo M.C."/>
            <person name="Fitzpatrick D.A."/>
            <person name="de Groot P.W."/>
            <person name="Harris D."/>
            <person name="Hoyer L.L."/>
            <person name="Hube B."/>
            <person name="Klis F.M."/>
            <person name="Kodira C."/>
            <person name="Lennard N."/>
            <person name="Logue M.E."/>
            <person name="Martin R."/>
            <person name="Neiman A.M."/>
            <person name="Nikolaou E."/>
            <person name="Quail M.A."/>
            <person name="Quinn J."/>
            <person name="Santos M.C."/>
            <person name="Schmitzberger F.F."/>
            <person name="Sherlock G."/>
            <person name="Shah P."/>
            <person name="Silverstein K.A."/>
            <person name="Skrzypek M.S."/>
            <person name="Soll D."/>
            <person name="Staggs R."/>
            <person name="Stansfield I."/>
            <person name="Stumpf M.P."/>
            <person name="Sudbery P.E."/>
            <person name="Srikantha T."/>
            <person name="Zeng Q."/>
            <person name="Berman J."/>
            <person name="Berriman M."/>
            <person name="Heitman J."/>
            <person name="Gow N.A."/>
            <person name="Lorenz M.C."/>
            <person name="Birren B.W."/>
            <person name="Kellis M."/>
            <person name="Cuomo C.A."/>
        </authorList>
    </citation>
    <scope>NUCLEOTIDE SEQUENCE [LARGE SCALE GENOMIC DNA]</scope>
    <source>
        <strain evidence="3">ATCC 6260 / CBS 566 / DSM 6381 / JCM 1539 / NBRC 10279 / NRRL Y-324</strain>
    </source>
</reference>
<accession>A5DHE0</accession>
<dbReference type="AlphaFoldDB" id="A5DHE0"/>
<keyword evidence="3" id="KW-1185">Reference proteome</keyword>
<dbReference type="EMBL" id="CH408157">
    <property type="protein sequence ID" value="EDK38593.2"/>
    <property type="molecule type" value="Genomic_DNA"/>
</dbReference>
<dbReference type="Proteomes" id="UP000001997">
    <property type="component" value="Unassembled WGS sequence"/>
</dbReference>